<dbReference type="AlphaFoldDB" id="A0A183DAY1"/>
<keyword evidence="2" id="KW-1185">Reference proteome</keyword>
<evidence type="ECO:0000313" key="2">
    <source>
        <dbReference type="Proteomes" id="UP000271098"/>
    </source>
</evidence>
<protein>
    <submittedName>
        <fullName evidence="3">Nucleotide exchange factor GrpE</fullName>
    </submittedName>
</protein>
<gene>
    <name evidence="1" type="ORF">GPUH_LOCUS5872</name>
</gene>
<dbReference type="OrthoDB" id="18915at2759"/>
<evidence type="ECO:0000313" key="3">
    <source>
        <dbReference type="WBParaSite" id="GPUH_0000588001-mRNA-1"/>
    </source>
</evidence>
<dbReference type="EMBL" id="UYRT01012962">
    <property type="protein sequence ID" value="VDK52511.1"/>
    <property type="molecule type" value="Genomic_DNA"/>
</dbReference>
<organism evidence="3">
    <name type="scientific">Gongylonema pulchrum</name>
    <dbReference type="NCBI Taxonomy" id="637853"/>
    <lineage>
        <taxon>Eukaryota</taxon>
        <taxon>Metazoa</taxon>
        <taxon>Ecdysozoa</taxon>
        <taxon>Nematoda</taxon>
        <taxon>Chromadorea</taxon>
        <taxon>Rhabditida</taxon>
        <taxon>Spirurina</taxon>
        <taxon>Spiruromorpha</taxon>
        <taxon>Spiruroidea</taxon>
        <taxon>Gongylonematidae</taxon>
        <taxon>Gongylonema</taxon>
    </lineage>
</organism>
<sequence>MDTPKTANSESRLVDQLPENDVTLTEQINRQTREIEDEVRERQALVGEKEPMGNLLNSYDRLTSA</sequence>
<evidence type="ECO:0000313" key="1">
    <source>
        <dbReference type="EMBL" id="VDK52511.1"/>
    </source>
</evidence>
<name>A0A183DAY1_9BILA</name>
<proteinExistence type="predicted"/>
<dbReference type="Proteomes" id="UP000271098">
    <property type="component" value="Unassembled WGS sequence"/>
</dbReference>
<dbReference type="WBParaSite" id="GPUH_0000588001-mRNA-1">
    <property type="protein sequence ID" value="GPUH_0000588001-mRNA-1"/>
    <property type="gene ID" value="GPUH_0000588001"/>
</dbReference>
<accession>A0A183DAY1</accession>
<reference evidence="3" key="1">
    <citation type="submission" date="2016-06" db="UniProtKB">
        <authorList>
            <consortium name="WormBaseParasite"/>
        </authorList>
    </citation>
    <scope>IDENTIFICATION</scope>
</reference>
<reference evidence="1 2" key="2">
    <citation type="submission" date="2018-11" db="EMBL/GenBank/DDBJ databases">
        <authorList>
            <consortium name="Pathogen Informatics"/>
        </authorList>
    </citation>
    <scope>NUCLEOTIDE SEQUENCE [LARGE SCALE GENOMIC DNA]</scope>
</reference>